<comment type="subcellular location">
    <subcellularLocation>
        <location evidence="1">Membrane</location>
        <topology evidence="1">Multi-pass membrane protein</topology>
    </subcellularLocation>
</comment>
<comment type="similarity">
    <text evidence="2">Belongs to the TspO/BZRP family.</text>
</comment>
<dbReference type="GeneID" id="105987749"/>
<keyword evidence="5 6" id="KW-0472">Membrane</keyword>
<evidence type="ECO:0000256" key="6">
    <source>
        <dbReference type="SAM" id="Phobius"/>
    </source>
</evidence>
<dbReference type="KEGG" id="dord:105987749"/>
<dbReference type="InterPro" id="IPR004307">
    <property type="entry name" value="TspO_MBR"/>
</dbReference>
<evidence type="ECO:0000256" key="3">
    <source>
        <dbReference type="ARBA" id="ARBA00022692"/>
    </source>
</evidence>
<dbReference type="CDD" id="cd15904">
    <property type="entry name" value="TSPO_MBR"/>
    <property type="match status" value="1"/>
</dbReference>
<protein>
    <submittedName>
        <fullName evidence="8">Translocator protein 2</fullName>
    </submittedName>
</protein>
<proteinExistence type="inferred from homology"/>
<reference evidence="8" key="1">
    <citation type="submission" date="2025-08" db="UniProtKB">
        <authorList>
            <consortium name="RefSeq"/>
        </authorList>
    </citation>
    <scope>IDENTIFICATION</scope>
    <source>
        <tissue evidence="8">Kidney</tissue>
    </source>
</reference>
<dbReference type="AlphaFoldDB" id="A0A1S3FE71"/>
<keyword evidence="7" id="KW-1185">Reference proteome</keyword>
<dbReference type="FunFam" id="1.20.1260.100:FF:000001">
    <property type="entry name" value="translocator protein 2"/>
    <property type="match status" value="1"/>
</dbReference>
<dbReference type="Pfam" id="PF03073">
    <property type="entry name" value="TspO_MBR"/>
    <property type="match status" value="1"/>
</dbReference>
<feature type="transmembrane region" description="Helical" evidence="6">
    <location>
        <begin position="106"/>
        <end position="127"/>
    </location>
</feature>
<name>A0A1S3FE71_DIPOR</name>
<evidence type="ECO:0000256" key="4">
    <source>
        <dbReference type="ARBA" id="ARBA00022989"/>
    </source>
</evidence>
<evidence type="ECO:0000313" key="7">
    <source>
        <dbReference type="Proteomes" id="UP000081671"/>
    </source>
</evidence>
<feature type="transmembrane region" description="Helical" evidence="6">
    <location>
        <begin position="133"/>
        <end position="153"/>
    </location>
</feature>
<evidence type="ECO:0000313" key="8">
    <source>
        <dbReference type="RefSeq" id="XP_012874560.1"/>
    </source>
</evidence>
<keyword evidence="3 6" id="KW-0812">Transmembrane</keyword>
<evidence type="ECO:0000256" key="5">
    <source>
        <dbReference type="ARBA" id="ARBA00023136"/>
    </source>
</evidence>
<dbReference type="PIRSF" id="PIRSF005859">
    <property type="entry name" value="PBR"/>
    <property type="match status" value="1"/>
</dbReference>
<dbReference type="PANTHER" id="PTHR10057">
    <property type="entry name" value="PERIPHERAL-TYPE BENZODIAZEPINE RECEPTOR"/>
    <property type="match status" value="1"/>
</dbReference>
<feature type="transmembrane region" description="Helical" evidence="6">
    <location>
        <begin position="45"/>
        <end position="65"/>
    </location>
</feature>
<dbReference type="Proteomes" id="UP000081671">
    <property type="component" value="Unplaced"/>
</dbReference>
<dbReference type="FunCoup" id="A0A1S3FE71">
    <property type="interactions" value="17"/>
</dbReference>
<organism evidence="7 8">
    <name type="scientific">Dipodomys ordii</name>
    <name type="common">Ord's kangaroo rat</name>
    <dbReference type="NCBI Taxonomy" id="10020"/>
    <lineage>
        <taxon>Eukaryota</taxon>
        <taxon>Metazoa</taxon>
        <taxon>Chordata</taxon>
        <taxon>Craniata</taxon>
        <taxon>Vertebrata</taxon>
        <taxon>Euteleostomi</taxon>
        <taxon>Mammalia</taxon>
        <taxon>Eutheria</taxon>
        <taxon>Euarchontoglires</taxon>
        <taxon>Glires</taxon>
        <taxon>Rodentia</taxon>
        <taxon>Castorimorpha</taxon>
        <taxon>Heteromyidae</taxon>
        <taxon>Dipodomyinae</taxon>
        <taxon>Dipodomys</taxon>
    </lineage>
</organism>
<dbReference type="GO" id="GO:0005741">
    <property type="term" value="C:mitochondrial outer membrane"/>
    <property type="evidence" value="ECO:0007669"/>
    <property type="project" value="TreeGrafter"/>
</dbReference>
<dbReference type="InParanoid" id="A0A1S3FE71"/>
<feature type="transmembrane region" description="Helical" evidence="6">
    <location>
        <begin position="77"/>
        <end position="99"/>
    </location>
</feature>
<dbReference type="STRING" id="10020.ENSDORP00000006034"/>
<evidence type="ECO:0000256" key="1">
    <source>
        <dbReference type="ARBA" id="ARBA00004141"/>
    </source>
</evidence>
<dbReference type="Gene3D" id="1.20.1260.100">
    <property type="entry name" value="TspO/MBR protein"/>
    <property type="match status" value="1"/>
</dbReference>
<dbReference type="PANTHER" id="PTHR10057:SF4">
    <property type="entry name" value="TRANSLOCATOR PROTEIN 2"/>
    <property type="match status" value="1"/>
</dbReference>
<dbReference type="CTD" id="222642"/>
<gene>
    <name evidence="8" type="primary">Tspo2</name>
</gene>
<keyword evidence="4 6" id="KW-1133">Transmembrane helix</keyword>
<dbReference type="InterPro" id="IPR038330">
    <property type="entry name" value="TspO/MBR-related_sf"/>
</dbReference>
<evidence type="ECO:0000256" key="2">
    <source>
        <dbReference type="ARBA" id="ARBA00007524"/>
    </source>
</evidence>
<dbReference type="OrthoDB" id="8841220at2759"/>
<dbReference type="RefSeq" id="XP_012874560.1">
    <property type="nucleotide sequence ID" value="XM_013019106.1"/>
</dbReference>
<accession>A0A1S3FE71</accession>
<sequence length="170" mass="19105">MRPQGPIFVGLPHLGPILIWTVTQNQMSGWCEVPKKLPWCPPHKVIVLVWTAIYSVMGYASYLVWKDLGGGFQWPLALPLGLYALQLIVSWIVLMLFLSADNSGQALMYLLLLFGLVVSTVCIWHPINKLAALLLLPYLAWLTVTTAITYHLWRDSLCPSHQPQPTEKGN</sequence>